<feature type="domain" description="SCP" evidence="1">
    <location>
        <begin position="2"/>
        <end position="121"/>
    </location>
</feature>
<keyword evidence="3" id="KW-1185">Reference proteome</keyword>
<evidence type="ECO:0000313" key="2">
    <source>
        <dbReference type="EMBL" id="ALG15585.1"/>
    </source>
</evidence>
<dbReference type="Gene3D" id="3.40.33.10">
    <property type="entry name" value="CAP"/>
    <property type="match status" value="1"/>
</dbReference>
<proteinExistence type="predicted"/>
<dbReference type="PANTHER" id="PTHR31157">
    <property type="entry name" value="SCP DOMAIN-CONTAINING PROTEIN"/>
    <property type="match status" value="1"/>
</dbReference>
<name>A0A0N9IJ66_9PSEU</name>
<dbReference type="KEGG" id="kphy:AOZ06_46735"/>
<organism evidence="2 3">
    <name type="scientific">Kibdelosporangium phytohabitans</name>
    <dbReference type="NCBI Taxonomy" id="860235"/>
    <lineage>
        <taxon>Bacteria</taxon>
        <taxon>Bacillati</taxon>
        <taxon>Actinomycetota</taxon>
        <taxon>Actinomycetes</taxon>
        <taxon>Pseudonocardiales</taxon>
        <taxon>Pseudonocardiaceae</taxon>
        <taxon>Kibdelosporangium</taxon>
    </lineage>
</organism>
<dbReference type="SUPFAM" id="SSF55797">
    <property type="entry name" value="PR-1-like"/>
    <property type="match status" value="1"/>
</dbReference>
<dbReference type="InterPro" id="IPR035940">
    <property type="entry name" value="CAP_sf"/>
</dbReference>
<sequence length="124" mass="13248">MVRLTNAERQKAGCPALTPVAALSQAAQNHSNDMAAHNFMNHTGSDGSSAVARVERSGYTGWHAVAENVAAGHQTAENVVSDWMSSSGHRANILNCQLKEVGVGYATHPDSTYGTYWTQDFGSR</sequence>
<dbReference type="CDD" id="cd05379">
    <property type="entry name" value="CAP_bacterial"/>
    <property type="match status" value="1"/>
</dbReference>
<protein>
    <recommendedName>
        <fullName evidence="1">SCP domain-containing protein</fullName>
    </recommendedName>
</protein>
<evidence type="ECO:0000259" key="1">
    <source>
        <dbReference type="Pfam" id="PF00188"/>
    </source>
</evidence>
<dbReference type="AlphaFoldDB" id="A0A0N9IJ66"/>
<reference evidence="2 3" key="1">
    <citation type="submission" date="2015-07" db="EMBL/GenBank/DDBJ databases">
        <title>Genome sequencing of Kibdelosporangium phytohabitans.</title>
        <authorList>
            <person name="Qin S."/>
            <person name="Xing K."/>
        </authorList>
    </citation>
    <scope>NUCLEOTIDE SEQUENCE [LARGE SCALE GENOMIC DNA]</scope>
    <source>
        <strain evidence="2 3">KLBMP1111</strain>
    </source>
</reference>
<gene>
    <name evidence="2" type="ORF">AOZ06_46735</name>
</gene>
<accession>A0A0N9IJ66</accession>
<dbReference type="PANTHER" id="PTHR31157:SF1">
    <property type="entry name" value="SCP DOMAIN-CONTAINING PROTEIN"/>
    <property type="match status" value="1"/>
</dbReference>
<dbReference type="Proteomes" id="UP000063699">
    <property type="component" value="Chromosome"/>
</dbReference>
<dbReference type="InterPro" id="IPR014044">
    <property type="entry name" value="CAP_dom"/>
</dbReference>
<dbReference type="Pfam" id="PF00188">
    <property type="entry name" value="CAP"/>
    <property type="match status" value="1"/>
</dbReference>
<dbReference type="EMBL" id="CP012752">
    <property type="protein sequence ID" value="ALG15585.1"/>
    <property type="molecule type" value="Genomic_DNA"/>
</dbReference>
<evidence type="ECO:0000313" key="3">
    <source>
        <dbReference type="Proteomes" id="UP000063699"/>
    </source>
</evidence>